<evidence type="ECO:0000256" key="2">
    <source>
        <dbReference type="ARBA" id="ARBA00010231"/>
    </source>
</evidence>
<evidence type="ECO:0000259" key="6">
    <source>
        <dbReference type="Pfam" id="PF00483"/>
    </source>
</evidence>
<evidence type="ECO:0000313" key="11">
    <source>
        <dbReference type="Proteomes" id="UP000317315"/>
    </source>
</evidence>
<dbReference type="Gene3D" id="3.90.550.10">
    <property type="entry name" value="Spore Coat Polysaccharide Biosynthesis Protein SpsA, Chain A"/>
    <property type="match status" value="1"/>
</dbReference>
<protein>
    <submittedName>
        <fullName evidence="10">Mannose-1-phosphate guanylyltransferase / phosphomannomutase</fullName>
    </submittedName>
</protein>
<dbReference type="Proteomes" id="UP000317315">
    <property type="component" value="Unassembled WGS sequence"/>
</dbReference>
<comment type="subcellular location">
    <subcellularLocation>
        <location evidence="1">Cytoplasm</location>
        <location evidence="1">Cytosol</location>
    </subcellularLocation>
</comment>
<keyword evidence="3" id="KW-0963">Cytoplasm</keyword>
<feature type="domain" description="Nucleotidyl transferase" evidence="6">
    <location>
        <begin position="2"/>
        <end position="233"/>
    </location>
</feature>
<evidence type="ECO:0000259" key="8">
    <source>
        <dbReference type="Pfam" id="PF02879"/>
    </source>
</evidence>
<dbReference type="GO" id="GO:0016779">
    <property type="term" value="F:nucleotidyltransferase activity"/>
    <property type="evidence" value="ECO:0007669"/>
    <property type="project" value="UniProtKB-KW"/>
</dbReference>
<dbReference type="AlphaFoldDB" id="A0A521BNU7"/>
<keyword evidence="11" id="KW-1185">Reference proteome</keyword>
<dbReference type="EMBL" id="FXTM01000006">
    <property type="protein sequence ID" value="SMO48769.1"/>
    <property type="molecule type" value="Genomic_DNA"/>
</dbReference>
<feature type="domain" description="Alpha-D-phosphohexomutase alpha/beta/alpha" evidence="7">
    <location>
        <begin position="385"/>
        <end position="515"/>
    </location>
</feature>
<evidence type="ECO:0000259" key="7">
    <source>
        <dbReference type="Pfam" id="PF02878"/>
    </source>
</evidence>
<evidence type="ECO:0000256" key="1">
    <source>
        <dbReference type="ARBA" id="ARBA00004514"/>
    </source>
</evidence>
<dbReference type="OrthoDB" id="9801899at2"/>
<dbReference type="SUPFAM" id="SSF55957">
    <property type="entry name" value="Phosphoglucomutase, C-terminal domain"/>
    <property type="match status" value="1"/>
</dbReference>
<name>A0A521BNU7_9BACT</name>
<dbReference type="Pfam" id="PF02878">
    <property type="entry name" value="PGM_PMM_I"/>
    <property type="match status" value="1"/>
</dbReference>
<dbReference type="InterPro" id="IPR036900">
    <property type="entry name" value="A-D-PHexomutase_C_sf"/>
</dbReference>
<keyword evidence="10" id="KW-0548">Nucleotidyltransferase</keyword>
<dbReference type="InterPro" id="IPR050486">
    <property type="entry name" value="Mannose-1P_guanyltransferase"/>
</dbReference>
<dbReference type="Gene3D" id="3.30.310.50">
    <property type="entry name" value="Alpha-D-phosphohexomutase, C-terminal domain"/>
    <property type="match status" value="1"/>
</dbReference>
<evidence type="ECO:0000313" key="10">
    <source>
        <dbReference type="EMBL" id="SMO48769.1"/>
    </source>
</evidence>
<dbReference type="GO" id="GO:0005975">
    <property type="term" value="P:carbohydrate metabolic process"/>
    <property type="evidence" value="ECO:0007669"/>
    <property type="project" value="InterPro"/>
</dbReference>
<dbReference type="InterPro" id="IPR016055">
    <property type="entry name" value="A-D-PHexomutase_a/b/a-I/II/III"/>
</dbReference>
<accession>A0A521BNU7</accession>
<dbReference type="InterPro" id="IPR005835">
    <property type="entry name" value="NTP_transferase_dom"/>
</dbReference>
<dbReference type="InterPro" id="IPR005845">
    <property type="entry name" value="A-D-PHexomutase_a/b/a-II"/>
</dbReference>
<evidence type="ECO:0000259" key="9">
    <source>
        <dbReference type="Pfam" id="PF25084"/>
    </source>
</evidence>
<dbReference type="SUPFAM" id="SSF53448">
    <property type="entry name" value="Nucleotide-diphospho-sugar transferases"/>
    <property type="match status" value="1"/>
</dbReference>
<evidence type="ECO:0000256" key="4">
    <source>
        <dbReference type="ARBA" id="ARBA00022540"/>
    </source>
</evidence>
<dbReference type="Gene3D" id="2.160.10.10">
    <property type="entry name" value="Hexapeptide repeat proteins"/>
    <property type="match status" value="1"/>
</dbReference>
<dbReference type="InterPro" id="IPR011004">
    <property type="entry name" value="Trimer_LpxA-like_sf"/>
</dbReference>
<dbReference type="SUPFAM" id="SSF51161">
    <property type="entry name" value="Trimeric LpxA-like enzymes"/>
    <property type="match status" value="1"/>
</dbReference>
<feature type="domain" description="Alpha-D-phosphohexomutase alpha/beta/alpha" evidence="8">
    <location>
        <begin position="533"/>
        <end position="632"/>
    </location>
</feature>
<organism evidence="10 11">
    <name type="scientific">Balnearium lithotrophicum</name>
    <dbReference type="NCBI Taxonomy" id="223788"/>
    <lineage>
        <taxon>Bacteria</taxon>
        <taxon>Pseudomonadati</taxon>
        <taxon>Aquificota</taxon>
        <taxon>Aquificia</taxon>
        <taxon>Desulfurobacteriales</taxon>
        <taxon>Desulfurobacteriaceae</taxon>
        <taxon>Balnearium</taxon>
    </lineage>
</organism>
<evidence type="ECO:0000256" key="3">
    <source>
        <dbReference type="ARBA" id="ARBA00022490"/>
    </source>
</evidence>
<comment type="similarity">
    <text evidence="2">Belongs to the phosphohexose mutase family.</text>
</comment>
<sequence length="830" mass="93229">MKAVVMAGGFGTRIQPLTNSRPKPMLPVVNVPMMEHIMKDLVSLGIEDIVVLLYYKPEVIKNYFGNGERIGARITYVLPEADFGTAGAVKKAQKYLDETFIVVSGDVITDFDLREIVGFHEFKNSKLTITLTSVSNPLQFGIVIKDKDGKILKFLEKPSWGEVFSDTINTGIYVIEPEVLDYIPENVPFDFSKDLFPLLMEKGITLYGFESEGYWKDVGNPDAYREVNSDILNGNVKLQIPGKAVKYPEGILFLQGDVKVPESVRIKGTVVLGDGVELGDGTVLENCIVGERSRIGRRCKLKDTVIWEESTLGDDVSMRNCVVCDRVDVGSRVSALKGAIIAEKVKIEDDVRIEKDVVIWPEKFVESGSIVSSNLVWGEKWKRSIFEGGEISGRTNVELSPELAAKLGAALGTTLPEGSFVIMSRDYHRASRMIKRAFLSGLLSTGVNVIDMKKFPKPAMGYVLKNNGAISGIHFEASSSVPGHNDIIFLDEFGIRIDTAKEKAIERIFFREKFRKVGPSEVGIIKEELYGVEEYVKGIKERIDDKIKQPRFNIVVDLMNGIFSDVYPELLAHFKVNSIVLNSYESEEKLMQYPTVKSKSLRDVPKIVKSTSSDVGFIIHPGGERLAVVSDSGEVIGNHLLLLLFLKTIDDALDKRVKAYVPVSCPSVIDESLKKVNIERGKFRGISQRLLKEYFFIGDLEGKFIFPEFSFSPDAVYSSIKFLELLSFSGKRISEILSEIPEFFFTHVIINCPLSKKARLMRKLSEEALERRASFIDGVKIFFDGDWILFIPDQFTDKLHIFVQSVNEERGRELLESYRELVSNWIEGKE</sequence>
<dbReference type="SUPFAM" id="SSF53738">
    <property type="entry name" value="Phosphoglucomutase, first 3 domains"/>
    <property type="match status" value="3"/>
</dbReference>
<dbReference type="GO" id="GO:0016868">
    <property type="term" value="F:intramolecular phosphotransferase activity"/>
    <property type="evidence" value="ECO:0007669"/>
    <property type="project" value="InterPro"/>
</dbReference>
<dbReference type="CDD" id="cd04181">
    <property type="entry name" value="NTP_transferase"/>
    <property type="match status" value="1"/>
</dbReference>
<dbReference type="InterPro" id="IPR029044">
    <property type="entry name" value="Nucleotide-diphossugar_trans"/>
</dbReference>
<dbReference type="PANTHER" id="PTHR22572">
    <property type="entry name" value="SUGAR-1-PHOSPHATE GUANYL TRANSFERASE"/>
    <property type="match status" value="1"/>
</dbReference>
<keyword evidence="4" id="KW-0396">Initiation factor</keyword>
<feature type="domain" description="EIF2B subunit epsilon/gamma LbH" evidence="9">
    <location>
        <begin position="253"/>
        <end position="353"/>
    </location>
</feature>
<evidence type="ECO:0000256" key="5">
    <source>
        <dbReference type="ARBA" id="ARBA00022917"/>
    </source>
</evidence>
<dbReference type="Pfam" id="PF02879">
    <property type="entry name" value="PGM_PMM_II"/>
    <property type="match status" value="1"/>
</dbReference>
<keyword evidence="10" id="KW-0808">Transferase</keyword>
<keyword evidence="5" id="KW-0648">Protein biosynthesis</keyword>
<dbReference type="Pfam" id="PF25084">
    <property type="entry name" value="LbH_EIF2B"/>
    <property type="match status" value="1"/>
</dbReference>
<proteinExistence type="inferred from homology"/>
<dbReference type="Pfam" id="PF00483">
    <property type="entry name" value="NTP_transferase"/>
    <property type="match status" value="1"/>
</dbReference>
<reference evidence="10 11" key="1">
    <citation type="submission" date="2017-05" db="EMBL/GenBank/DDBJ databases">
        <authorList>
            <person name="Varghese N."/>
            <person name="Submissions S."/>
        </authorList>
    </citation>
    <scope>NUCLEOTIDE SEQUENCE [LARGE SCALE GENOMIC DNA]</scope>
    <source>
        <strain evidence="10 11">DSM 16304</strain>
    </source>
</reference>
<dbReference type="Gene3D" id="3.40.120.10">
    <property type="entry name" value="Alpha-D-Glucose-1,6-Bisphosphate, subunit A, domain 3"/>
    <property type="match status" value="3"/>
</dbReference>
<dbReference type="InterPro" id="IPR056764">
    <property type="entry name" value="LbH_EIF2B3/5"/>
</dbReference>
<dbReference type="RefSeq" id="WP_142934700.1">
    <property type="nucleotide sequence ID" value="NZ_FXTM01000006.1"/>
</dbReference>
<gene>
    <name evidence="10" type="ORF">SAMN06269117_10668</name>
</gene>
<dbReference type="InterPro" id="IPR005844">
    <property type="entry name" value="A-D-PHexomutase_a/b/a-I"/>
</dbReference>